<dbReference type="SMART" id="SM00028">
    <property type="entry name" value="TPR"/>
    <property type="match status" value="3"/>
</dbReference>
<dbReference type="OrthoDB" id="9783136at2"/>
<protein>
    <submittedName>
        <fullName evidence="3">Tetratricopeptide repeat protein</fullName>
    </submittedName>
</protein>
<dbReference type="InterPro" id="IPR011990">
    <property type="entry name" value="TPR-like_helical_dom_sf"/>
</dbReference>
<comment type="caution">
    <text evidence="3">The sequence shown here is derived from an EMBL/GenBank/DDBJ whole genome shotgun (WGS) entry which is preliminary data.</text>
</comment>
<dbReference type="PANTHER" id="PTHR44227">
    <property type="match status" value="1"/>
</dbReference>
<dbReference type="Proteomes" id="UP000430272">
    <property type="component" value="Unassembled WGS sequence"/>
</dbReference>
<dbReference type="PANTHER" id="PTHR44227:SF3">
    <property type="entry name" value="PROTEIN O-MANNOSYL-TRANSFERASE TMTC4"/>
    <property type="match status" value="1"/>
</dbReference>
<dbReference type="Pfam" id="PF13759">
    <property type="entry name" value="2OG-FeII_Oxy_5"/>
    <property type="match status" value="1"/>
</dbReference>
<keyword evidence="2" id="KW-0802">TPR repeat</keyword>
<accession>A0A844Y8A1</accession>
<dbReference type="Gene3D" id="2.60.120.620">
    <property type="entry name" value="q2cbj1_9rhob like domain"/>
    <property type="match status" value="1"/>
</dbReference>
<evidence type="ECO:0000313" key="3">
    <source>
        <dbReference type="EMBL" id="MXO54056.1"/>
    </source>
</evidence>
<dbReference type="AlphaFoldDB" id="A0A844Y8A1"/>
<dbReference type="EMBL" id="WTYD01000001">
    <property type="protein sequence ID" value="MXO54056.1"/>
    <property type="molecule type" value="Genomic_DNA"/>
</dbReference>
<name>A0A844Y8A1_9SPHN</name>
<proteinExistence type="predicted"/>
<dbReference type="Gene3D" id="1.25.40.10">
    <property type="entry name" value="Tetratricopeptide repeat domain"/>
    <property type="match status" value="2"/>
</dbReference>
<dbReference type="InterPro" id="IPR019734">
    <property type="entry name" value="TPR_rpt"/>
</dbReference>
<sequence length="561" mass="62663">MAGIIRRRAGNPAAAVEAFEKAISMGIDSAEIHNSLGLALQDAGSREKARHAFEQAIEKDVSYTEASVNAGRLAASEGEFEGAERVLRRALQVKSKSPLLHNALAAVLHEAGDSKSASEHFQVSSQIDPGNLVAVVRFAETLRELGRSPEALEFLVAHEARFRGAPEFAEILAGTLLDNGRVAEAEERYERLAREVPGYFAAHRALARLAVEYATGKDPYRSYRALVAQWPDEWAIWENWLSLTISSRDFEMTISLAEKARSRFGANSNIDYFEAIALSEISDAQKAEMLFQRIEPIMDRLPHFWDSRARNALRRAEPEQAEAAALRSTTLDPKGQFGWAYLGLAWRLLDDDREFWLHDYERQVEQRPLDYLSAPEKLEELRLCLEHLHRASNHPLDQSLRKGTQTEGALFRLDRAEIAQLRDEIRAHVRDYAANLPDDNDHPFYRRKAEDIRFVGSWSVRLKDEGFHLSHVHPAGWISSALHLTVPEAPRGSGANDSAGKLVLGQPPSELGIGLSPRKTITPQEGSLVLFPSSMWHGTVPIDRAARRLSVAFDCLPVKPG</sequence>
<keyword evidence="1" id="KW-0677">Repeat</keyword>
<evidence type="ECO:0000313" key="4">
    <source>
        <dbReference type="Proteomes" id="UP000430272"/>
    </source>
</evidence>
<keyword evidence="4" id="KW-1185">Reference proteome</keyword>
<dbReference type="Pfam" id="PF13432">
    <property type="entry name" value="TPR_16"/>
    <property type="match status" value="2"/>
</dbReference>
<gene>
    <name evidence="3" type="ORF">GRI47_08550</name>
</gene>
<evidence type="ECO:0000256" key="2">
    <source>
        <dbReference type="ARBA" id="ARBA00022803"/>
    </source>
</evidence>
<dbReference type="InterPro" id="IPR012668">
    <property type="entry name" value="CHP02466"/>
</dbReference>
<dbReference type="SUPFAM" id="SSF48452">
    <property type="entry name" value="TPR-like"/>
    <property type="match status" value="2"/>
</dbReference>
<evidence type="ECO:0000256" key="1">
    <source>
        <dbReference type="ARBA" id="ARBA00022737"/>
    </source>
</evidence>
<dbReference type="RefSeq" id="WP_160660843.1">
    <property type="nucleotide sequence ID" value="NZ_BAABDV010000001.1"/>
</dbReference>
<organism evidence="3 4">
    <name type="scientific">Qipengyuania pelagi</name>
    <dbReference type="NCBI Taxonomy" id="994320"/>
    <lineage>
        <taxon>Bacteria</taxon>
        <taxon>Pseudomonadati</taxon>
        <taxon>Pseudomonadota</taxon>
        <taxon>Alphaproteobacteria</taxon>
        <taxon>Sphingomonadales</taxon>
        <taxon>Erythrobacteraceae</taxon>
        <taxon>Qipengyuania</taxon>
    </lineage>
</organism>
<reference evidence="3 4" key="1">
    <citation type="submission" date="2019-12" db="EMBL/GenBank/DDBJ databases">
        <title>Genomic-based taxomic classification of the family Erythrobacteraceae.</title>
        <authorList>
            <person name="Xu L."/>
        </authorList>
    </citation>
    <scope>NUCLEOTIDE SEQUENCE [LARGE SCALE GENOMIC DNA]</scope>
    <source>
        <strain evidence="3 4">JCM 17468</strain>
    </source>
</reference>
<dbReference type="InterPro" id="IPR052346">
    <property type="entry name" value="O-mannosyl-transferase_TMTC"/>
</dbReference>